<evidence type="ECO:0000313" key="2">
    <source>
        <dbReference type="EMBL" id="CAL1688281.1"/>
    </source>
</evidence>
<protein>
    <submittedName>
        <fullName evidence="2">Uncharacterized protein</fullName>
    </submittedName>
</protein>
<dbReference type="Proteomes" id="UP001497644">
    <property type="component" value="Chromosome 8"/>
</dbReference>
<proteinExistence type="predicted"/>
<feature type="region of interest" description="Disordered" evidence="1">
    <location>
        <begin position="42"/>
        <end position="78"/>
    </location>
</feature>
<keyword evidence="3" id="KW-1185">Reference proteome</keyword>
<evidence type="ECO:0000256" key="1">
    <source>
        <dbReference type="SAM" id="MobiDB-lite"/>
    </source>
</evidence>
<gene>
    <name evidence="2" type="ORF">LPLAT_LOCUS13375</name>
</gene>
<dbReference type="AlphaFoldDB" id="A0AAV2P5W2"/>
<organism evidence="2 3">
    <name type="scientific">Lasius platythorax</name>
    <dbReference type="NCBI Taxonomy" id="488582"/>
    <lineage>
        <taxon>Eukaryota</taxon>
        <taxon>Metazoa</taxon>
        <taxon>Ecdysozoa</taxon>
        <taxon>Arthropoda</taxon>
        <taxon>Hexapoda</taxon>
        <taxon>Insecta</taxon>
        <taxon>Pterygota</taxon>
        <taxon>Neoptera</taxon>
        <taxon>Endopterygota</taxon>
        <taxon>Hymenoptera</taxon>
        <taxon>Apocrita</taxon>
        <taxon>Aculeata</taxon>
        <taxon>Formicoidea</taxon>
        <taxon>Formicidae</taxon>
        <taxon>Formicinae</taxon>
        <taxon>Lasius</taxon>
        <taxon>Lasius</taxon>
    </lineage>
</organism>
<dbReference type="EMBL" id="OZ034831">
    <property type="protein sequence ID" value="CAL1688281.1"/>
    <property type="molecule type" value="Genomic_DNA"/>
</dbReference>
<sequence>MRKENLLRNIIIYHSSYIIREITRARLEEKIAEIRYIQVIGPSRRSPGENPVPRTEESEEALPRDQQSGGGAGDLGWG</sequence>
<name>A0AAV2P5W2_9HYME</name>
<reference evidence="2" key="1">
    <citation type="submission" date="2024-04" db="EMBL/GenBank/DDBJ databases">
        <authorList>
            <consortium name="Molecular Ecology Group"/>
        </authorList>
    </citation>
    <scope>NUCLEOTIDE SEQUENCE</scope>
</reference>
<accession>A0AAV2P5W2</accession>
<evidence type="ECO:0000313" key="3">
    <source>
        <dbReference type="Proteomes" id="UP001497644"/>
    </source>
</evidence>
<feature type="compositionally biased region" description="Gly residues" evidence="1">
    <location>
        <begin position="68"/>
        <end position="78"/>
    </location>
</feature>